<reference evidence="16" key="1">
    <citation type="submission" date="2018-10" db="EMBL/GenBank/DDBJ databases">
        <title>Iterative Subtractive Binning of Freshwater Chronoseries Metagenomes Recovers Nearly Complete Genomes from over Four Hundred Novel Species.</title>
        <authorList>
            <person name="Rodriguez-R L.M."/>
            <person name="Tsementzi D."/>
            <person name="Luo C."/>
            <person name="Konstantinidis K.T."/>
        </authorList>
    </citation>
    <scope>NUCLEOTIDE SEQUENCE</scope>
    <source>
        <strain evidence="16">WB5_2A_028</strain>
    </source>
</reference>
<keyword evidence="9" id="KW-1278">Translocase</keyword>
<evidence type="ECO:0000256" key="10">
    <source>
        <dbReference type="ARBA" id="ARBA00022989"/>
    </source>
</evidence>
<dbReference type="AlphaFoldDB" id="A0A965LK50"/>
<dbReference type="GO" id="GO:0009055">
    <property type="term" value="F:electron transfer activity"/>
    <property type="evidence" value="ECO:0007669"/>
    <property type="project" value="InterPro"/>
</dbReference>
<keyword evidence="5" id="KW-0813">Transport</keyword>
<dbReference type="Gene3D" id="1.20.810.10">
    <property type="entry name" value="Cytochrome Bc1 Complex, Chain C"/>
    <property type="match status" value="1"/>
</dbReference>
<dbReference type="GO" id="GO:0016491">
    <property type="term" value="F:oxidoreductase activity"/>
    <property type="evidence" value="ECO:0007669"/>
    <property type="project" value="InterPro"/>
</dbReference>
<accession>A0A965LK50</accession>
<comment type="subcellular location">
    <subcellularLocation>
        <location evidence="2">Cell membrane</location>
        <topology evidence="2">Multi-pass membrane protein</topology>
    </subcellularLocation>
</comment>
<evidence type="ECO:0000256" key="6">
    <source>
        <dbReference type="ARBA" id="ARBA00022475"/>
    </source>
</evidence>
<dbReference type="PANTHER" id="PTHR19271">
    <property type="entry name" value="CYTOCHROME B"/>
    <property type="match status" value="1"/>
</dbReference>
<name>A0A965LK50_9PROT</name>
<keyword evidence="11" id="KW-0408">Iron</keyword>
<comment type="subunit">
    <text evidence="3">The main subunits of complex b-c1 are: cytochrome b, cytochrome c1 and the Rieske protein.</text>
</comment>
<gene>
    <name evidence="16" type="ORF">EBT44_00090</name>
</gene>
<feature type="transmembrane region" description="Helical" evidence="14">
    <location>
        <begin position="140"/>
        <end position="160"/>
    </location>
</feature>
<dbReference type="FunFam" id="1.20.810.10:FF:000007">
    <property type="entry name" value="Ubiquinol-cytochrome C reductase B subunit"/>
    <property type="match status" value="1"/>
</dbReference>
<comment type="caution">
    <text evidence="16">The sequence shown here is derived from an EMBL/GenBank/DDBJ whole genome shotgun (WGS) entry which is preliminary data.</text>
</comment>
<keyword evidence="6" id="KW-1003">Cell membrane</keyword>
<evidence type="ECO:0000256" key="13">
    <source>
        <dbReference type="ARBA" id="ARBA00029568"/>
    </source>
</evidence>
<keyword evidence="8" id="KW-0479">Metal-binding</keyword>
<evidence type="ECO:0000256" key="8">
    <source>
        <dbReference type="ARBA" id="ARBA00022723"/>
    </source>
</evidence>
<dbReference type="EMBL" id="RFXN01000001">
    <property type="protein sequence ID" value="NBR93263.1"/>
    <property type="molecule type" value="Genomic_DNA"/>
</dbReference>
<feature type="domain" description="Cytochrome b/b6 N-terminal region profile" evidence="15">
    <location>
        <begin position="11"/>
        <end position="237"/>
    </location>
</feature>
<dbReference type="GO" id="GO:0046872">
    <property type="term" value="F:metal ion binding"/>
    <property type="evidence" value="ECO:0007669"/>
    <property type="project" value="UniProtKB-KW"/>
</dbReference>
<comment type="cofactor">
    <cofactor evidence="1">
        <name>heme</name>
        <dbReference type="ChEBI" id="CHEBI:30413"/>
    </cofactor>
</comment>
<feature type="transmembrane region" description="Helical" evidence="14">
    <location>
        <begin position="44"/>
        <end position="64"/>
    </location>
</feature>
<proteinExistence type="predicted"/>
<organism evidence="16 17">
    <name type="scientific">Candidatus Fonsibacter lacus</name>
    <dbReference type="NCBI Taxonomy" id="2576439"/>
    <lineage>
        <taxon>Bacteria</taxon>
        <taxon>Pseudomonadati</taxon>
        <taxon>Pseudomonadota</taxon>
        <taxon>Alphaproteobacteria</taxon>
        <taxon>Candidatus Pelagibacterales</taxon>
        <taxon>Candidatus Pelagibacterales incertae sedis</taxon>
        <taxon>Candidatus Fonsibacter</taxon>
    </lineage>
</organism>
<dbReference type="SUPFAM" id="SSF81342">
    <property type="entry name" value="Transmembrane di-heme cytochromes"/>
    <property type="match status" value="1"/>
</dbReference>
<feature type="transmembrane region" description="Helical" evidence="14">
    <location>
        <begin position="370"/>
        <end position="389"/>
    </location>
</feature>
<evidence type="ECO:0000256" key="3">
    <source>
        <dbReference type="ARBA" id="ARBA00011649"/>
    </source>
</evidence>
<feature type="transmembrane region" description="Helical" evidence="14">
    <location>
        <begin position="109"/>
        <end position="128"/>
    </location>
</feature>
<dbReference type="GO" id="GO:0005886">
    <property type="term" value="C:plasma membrane"/>
    <property type="evidence" value="ECO:0007669"/>
    <property type="project" value="UniProtKB-SubCell"/>
</dbReference>
<dbReference type="InterPro" id="IPR005797">
    <property type="entry name" value="Cyt_b/b6_N"/>
</dbReference>
<evidence type="ECO:0000256" key="11">
    <source>
        <dbReference type="ARBA" id="ARBA00023004"/>
    </source>
</evidence>
<evidence type="ECO:0000313" key="16">
    <source>
        <dbReference type="EMBL" id="NBR93263.1"/>
    </source>
</evidence>
<dbReference type="PANTHER" id="PTHR19271:SF16">
    <property type="entry name" value="CYTOCHROME B"/>
    <property type="match status" value="1"/>
</dbReference>
<dbReference type="GO" id="GO:0022904">
    <property type="term" value="P:respiratory electron transport chain"/>
    <property type="evidence" value="ECO:0007669"/>
    <property type="project" value="InterPro"/>
</dbReference>
<keyword evidence="12 14" id="KW-0472">Membrane</keyword>
<dbReference type="Pfam" id="PF13631">
    <property type="entry name" value="Cytochrom_B_N_2"/>
    <property type="match status" value="1"/>
</dbReference>
<protein>
    <recommendedName>
        <fullName evidence="4">Cytochrome bc1 complex cytochrome b subunit</fullName>
    </recommendedName>
    <alternativeName>
        <fullName evidence="13">Cytochrome bc1 reductase complex subunit QcrB</fullName>
    </alternativeName>
</protein>
<evidence type="ECO:0000256" key="7">
    <source>
        <dbReference type="ARBA" id="ARBA00022692"/>
    </source>
</evidence>
<evidence type="ECO:0000256" key="2">
    <source>
        <dbReference type="ARBA" id="ARBA00004651"/>
    </source>
</evidence>
<evidence type="ECO:0000313" key="17">
    <source>
        <dbReference type="Proteomes" id="UP000740727"/>
    </source>
</evidence>
<sequence>MTRREKIAGGVANFIDERTGAAKWVKKNLQKVFPDHWSFMLGEIALYSFIILLLSGTFLTFWFVPSQEELVYNGSYQPLNGIKMSAAYESTLNISFDVRGGLLMRQVHHWAALLFLAAMVAHLLRVFFTGAFRKPRELNWIFGVALLTLGIVEGFLGYSLPDDLLSGTGIRIAEAIIQAIPVIGTYLAFFAFGGDFPGELFIPRIYTVHVLLLPGIFLALITVHLMLVWYQKHTQYPGAGRTEKNVVGYPLLPVYMAKAGGFFFIVFGVTVFLGAFASINPIWIFGPYTPTQISAGSQPDWYMGWLDGLVRMSPPLETHAFGYTISWNILIPGLIIPGIIFTGMALYPFIEAWATGDKREHHLLDRPRNVPTRTAIGAMSLTFMIVALINGGNDLIATHFGLSINQIMWGTRISIIVLPPLAYIITKRVCLSLQRYDRELVLHGRETGRLVMLPHGEYIEVHEPVSPEKAYLLTQHEQALPLEAPTADANGVVPRGGIKYRVRARLSKAILGEQIAKPSAEDVKALESGHH</sequence>
<evidence type="ECO:0000256" key="9">
    <source>
        <dbReference type="ARBA" id="ARBA00022967"/>
    </source>
</evidence>
<dbReference type="PROSITE" id="PS51002">
    <property type="entry name" value="CYTB_NTER"/>
    <property type="match status" value="1"/>
</dbReference>
<feature type="transmembrane region" description="Helical" evidence="14">
    <location>
        <begin position="251"/>
        <end position="279"/>
    </location>
</feature>
<dbReference type="InterPro" id="IPR027387">
    <property type="entry name" value="Cytb/b6-like_sf"/>
</dbReference>
<keyword evidence="7 14" id="KW-0812">Transmembrane</keyword>
<feature type="transmembrane region" description="Helical" evidence="14">
    <location>
        <begin position="172"/>
        <end position="193"/>
    </location>
</feature>
<keyword evidence="10 14" id="KW-1133">Transmembrane helix</keyword>
<feature type="transmembrane region" description="Helical" evidence="14">
    <location>
        <begin position="205"/>
        <end position="230"/>
    </location>
</feature>
<evidence type="ECO:0000256" key="4">
    <source>
        <dbReference type="ARBA" id="ARBA00016116"/>
    </source>
</evidence>
<evidence type="ECO:0000256" key="12">
    <source>
        <dbReference type="ARBA" id="ARBA00023136"/>
    </source>
</evidence>
<dbReference type="InterPro" id="IPR016174">
    <property type="entry name" value="Di-haem_cyt_TM"/>
</dbReference>
<dbReference type="Proteomes" id="UP000740727">
    <property type="component" value="Unassembled WGS sequence"/>
</dbReference>
<feature type="transmembrane region" description="Helical" evidence="14">
    <location>
        <begin position="329"/>
        <end position="350"/>
    </location>
</feature>
<evidence type="ECO:0000256" key="1">
    <source>
        <dbReference type="ARBA" id="ARBA00001971"/>
    </source>
</evidence>
<evidence type="ECO:0000256" key="5">
    <source>
        <dbReference type="ARBA" id="ARBA00022448"/>
    </source>
</evidence>
<evidence type="ECO:0000256" key="14">
    <source>
        <dbReference type="SAM" id="Phobius"/>
    </source>
</evidence>
<evidence type="ECO:0000259" key="15">
    <source>
        <dbReference type="PROSITE" id="PS51002"/>
    </source>
</evidence>